<name>A0A428MSX3_9BACI</name>
<accession>A0A428MSX3</accession>
<dbReference type="EMBL" id="RBVX01000084">
    <property type="protein sequence ID" value="RSL29221.1"/>
    <property type="molecule type" value="Genomic_DNA"/>
</dbReference>
<protein>
    <submittedName>
        <fullName evidence="1">Uncharacterized protein</fullName>
    </submittedName>
</protein>
<dbReference type="RefSeq" id="WP_125562949.1">
    <property type="nucleotide sequence ID" value="NZ_RBVX01000084.1"/>
</dbReference>
<reference evidence="1 2" key="1">
    <citation type="submission" date="2018-10" db="EMBL/GenBank/DDBJ databases">
        <title>Draft genome sequence of Bacillus salarius IM0101, isolated from a hypersaline soil in Inner Mongolia, China.</title>
        <authorList>
            <person name="Yamprayoonswat W."/>
            <person name="Boonvisut S."/>
            <person name="Jumpathong W."/>
            <person name="Sittihan S."/>
            <person name="Ruangsuj P."/>
            <person name="Wanthongcharoen S."/>
            <person name="Thongpramul N."/>
            <person name="Pimmason S."/>
            <person name="Yu B."/>
            <person name="Yasawong M."/>
        </authorList>
    </citation>
    <scope>NUCLEOTIDE SEQUENCE [LARGE SCALE GENOMIC DNA]</scope>
    <source>
        <strain evidence="1 2">IM0101</strain>
    </source>
</reference>
<keyword evidence="2" id="KW-1185">Reference proteome</keyword>
<organism evidence="1 2">
    <name type="scientific">Salibacterium salarium</name>
    <dbReference type="NCBI Taxonomy" id="284579"/>
    <lineage>
        <taxon>Bacteria</taxon>
        <taxon>Bacillati</taxon>
        <taxon>Bacillota</taxon>
        <taxon>Bacilli</taxon>
        <taxon>Bacillales</taxon>
        <taxon>Bacillaceae</taxon>
    </lineage>
</organism>
<comment type="caution">
    <text evidence="1">The sequence shown here is derived from an EMBL/GenBank/DDBJ whole genome shotgun (WGS) entry which is preliminary data.</text>
</comment>
<proteinExistence type="predicted"/>
<evidence type="ECO:0000313" key="1">
    <source>
        <dbReference type="EMBL" id="RSL29221.1"/>
    </source>
</evidence>
<gene>
    <name evidence="1" type="ORF">D7Z54_32445</name>
</gene>
<sequence length="73" mass="8823">MRIERIQHDLNVLKEIVGTIEAKVYANLGRVDNDWLSDEELFDLVYLRMDAFNRRIDNLRIELENERRGIYNE</sequence>
<dbReference type="AlphaFoldDB" id="A0A428MSX3"/>
<dbReference type="Proteomes" id="UP000275076">
    <property type="component" value="Unassembled WGS sequence"/>
</dbReference>
<evidence type="ECO:0000313" key="2">
    <source>
        <dbReference type="Proteomes" id="UP000275076"/>
    </source>
</evidence>